<feature type="compositionally biased region" description="Polar residues" evidence="1">
    <location>
        <begin position="74"/>
        <end position="83"/>
    </location>
</feature>
<evidence type="ECO:0000313" key="3">
    <source>
        <dbReference type="Proteomes" id="UP000524450"/>
    </source>
</evidence>
<dbReference type="Proteomes" id="UP000524450">
    <property type="component" value="Unassembled WGS sequence"/>
</dbReference>
<protein>
    <submittedName>
        <fullName evidence="2">Uncharacterized protein</fullName>
    </submittedName>
</protein>
<feature type="region of interest" description="Disordered" evidence="1">
    <location>
        <begin position="67"/>
        <end position="98"/>
    </location>
</feature>
<sequence>MKRNVLHASVAMTASNGGCKERSRTKSRIVAASASVLVLGVLQGCGGGGGSGGGGLALSLAASSGDKPAMASDTAPSSKSETLPVSDPGECLTAPQPGSIADVGNGIEGVWEAPPLAGGFSGGSMQIDSAARVQGSTFELMTLSGAQFPRLDASFYGDIVFSAANSSWQFNLGSGVLYPEIGNPKPLSGNGSFSANSTLSGNYTVGASASRTFGPWAYSPGNSLAVDSTVLAKRWGDLNAATAGELVVAPDGSFTGAISPMMAYGLGMCAFSGSFRHRDAGTLKNDLVFDFVATDVAQPGQTPCRMLDYRAGSAHVHVTQATAADVCKRSMSLWMVFEDAARKPLASINFYGMRPAPASL</sequence>
<dbReference type="RefSeq" id="WP_184635880.1">
    <property type="nucleotide sequence ID" value="NZ_JACIFZ010000001.1"/>
</dbReference>
<name>A0A840FH91_9BURK</name>
<comment type="caution">
    <text evidence="2">The sequence shown here is derived from an EMBL/GenBank/DDBJ whole genome shotgun (WGS) entry which is preliminary data.</text>
</comment>
<proteinExistence type="predicted"/>
<organism evidence="2 3">
    <name type="scientific">Variovorax guangxiensis</name>
    <dbReference type="NCBI Taxonomy" id="1775474"/>
    <lineage>
        <taxon>Bacteria</taxon>
        <taxon>Pseudomonadati</taxon>
        <taxon>Pseudomonadota</taxon>
        <taxon>Betaproteobacteria</taxon>
        <taxon>Burkholderiales</taxon>
        <taxon>Comamonadaceae</taxon>
        <taxon>Variovorax</taxon>
    </lineage>
</organism>
<gene>
    <name evidence="2" type="ORF">GGD71_001139</name>
</gene>
<accession>A0A840FH91</accession>
<dbReference type="AlphaFoldDB" id="A0A840FH91"/>
<evidence type="ECO:0000313" key="2">
    <source>
        <dbReference type="EMBL" id="MBB4220392.1"/>
    </source>
</evidence>
<reference evidence="2 3" key="1">
    <citation type="submission" date="2020-08" db="EMBL/GenBank/DDBJ databases">
        <title>Genomic Encyclopedia of Type Strains, Phase IV (KMG-V): Genome sequencing to study the core and pangenomes of soil and plant-associated prokaryotes.</title>
        <authorList>
            <person name="Whitman W."/>
        </authorList>
    </citation>
    <scope>NUCLEOTIDE SEQUENCE [LARGE SCALE GENOMIC DNA]</scope>
    <source>
        <strain evidence="2 3">34/80</strain>
    </source>
</reference>
<evidence type="ECO:0000256" key="1">
    <source>
        <dbReference type="SAM" id="MobiDB-lite"/>
    </source>
</evidence>
<dbReference type="EMBL" id="JACIFZ010000001">
    <property type="protein sequence ID" value="MBB4220392.1"/>
    <property type="molecule type" value="Genomic_DNA"/>
</dbReference>